<organism evidence="1 2">
    <name type="scientific">Denitratimonas tolerans</name>
    <dbReference type="NCBI Taxonomy" id="1338420"/>
    <lineage>
        <taxon>Bacteria</taxon>
        <taxon>Pseudomonadati</taxon>
        <taxon>Pseudomonadota</taxon>
        <taxon>Gammaproteobacteria</taxon>
        <taxon>Lysobacterales</taxon>
        <taxon>Lysobacteraceae</taxon>
        <taxon>Denitratimonas</taxon>
    </lineage>
</organism>
<evidence type="ECO:0000313" key="2">
    <source>
        <dbReference type="Proteomes" id="UP001364472"/>
    </source>
</evidence>
<keyword evidence="2" id="KW-1185">Reference proteome</keyword>
<accession>A0AAW9R8E1</accession>
<dbReference type="EMBL" id="JBBDHC010000013">
    <property type="protein sequence ID" value="MEJ1249901.1"/>
    <property type="molecule type" value="Genomic_DNA"/>
</dbReference>
<dbReference type="Proteomes" id="UP001364472">
    <property type="component" value="Unassembled WGS sequence"/>
</dbReference>
<gene>
    <name evidence="1" type="ORF">WB794_09480</name>
</gene>
<evidence type="ECO:0000313" key="1">
    <source>
        <dbReference type="EMBL" id="MEJ1249901.1"/>
    </source>
</evidence>
<comment type="caution">
    <text evidence="1">The sequence shown here is derived from an EMBL/GenBank/DDBJ whole genome shotgun (WGS) entry which is preliminary data.</text>
</comment>
<dbReference type="RefSeq" id="WP_337335620.1">
    <property type="nucleotide sequence ID" value="NZ_JBBDHC010000013.1"/>
</dbReference>
<dbReference type="AlphaFoldDB" id="A0AAW9R8E1"/>
<proteinExistence type="predicted"/>
<protein>
    <submittedName>
        <fullName evidence="1">Uncharacterized protein</fullName>
    </submittedName>
</protein>
<sequence>MTSRSPAEANRLLAIHGADPARWPAPDRALIEAVDPAARAAQARLDQSLAAFESPPLPMHLRTAILAAVRADSQSRRAAWRAALLALWHELGGARVAAPVFALALAAGIGLGSGLMPATGPGDGIDDLLTLALIDDTYLALAPDWSGNVP</sequence>
<reference evidence="1 2" key="1">
    <citation type="journal article" date="2016" name="Antonie Van Leeuwenhoek">
        <title>Denitratimonas tolerans gen. nov., sp. nov., a denitrifying bacterium isolated from a bioreactor for tannery wastewater treatment.</title>
        <authorList>
            <person name="Han S.I."/>
            <person name="Kim J.O."/>
            <person name="Lee Y.R."/>
            <person name="Ekpeghere K.I."/>
            <person name="Koh S.C."/>
            <person name="Whang K.S."/>
        </authorList>
    </citation>
    <scope>NUCLEOTIDE SEQUENCE [LARGE SCALE GENOMIC DNA]</scope>
    <source>
        <strain evidence="1 2">KACC 17565</strain>
    </source>
</reference>
<name>A0AAW9R8E1_9GAMM</name>